<dbReference type="CDD" id="cd00438">
    <property type="entry name" value="cupin_RmlC"/>
    <property type="match status" value="1"/>
</dbReference>
<dbReference type="Pfam" id="PF00908">
    <property type="entry name" value="dTDP_sugar_isom"/>
    <property type="match status" value="1"/>
</dbReference>
<evidence type="ECO:0000256" key="4">
    <source>
        <dbReference type="ARBA" id="ARBA00019595"/>
    </source>
</evidence>
<dbReference type="EMBL" id="CP054140">
    <property type="protein sequence ID" value="QQG65211.1"/>
    <property type="molecule type" value="Genomic_DNA"/>
</dbReference>
<reference evidence="8 9" key="1">
    <citation type="submission" date="2020-05" db="EMBL/GenBank/DDBJ databases">
        <title>Complete genome of Desulfobulbus oligotrophicus.</title>
        <authorList>
            <person name="Podar M."/>
        </authorList>
    </citation>
    <scope>NUCLEOTIDE SEQUENCE [LARGE SCALE GENOMIC DNA]</scope>
    <source>
        <strain evidence="8 9">Prop6</strain>
    </source>
</reference>
<gene>
    <name evidence="8" type="primary">rfbC</name>
    <name evidence="8" type="ORF">HP555_04685</name>
</gene>
<evidence type="ECO:0000313" key="9">
    <source>
        <dbReference type="Proteomes" id="UP000596092"/>
    </source>
</evidence>
<dbReference type="SUPFAM" id="SSF51182">
    <property type="entry name" value="RmlC-like cupins"/>
    <property type="match status" value="1"/>
</dbReference>
<comment type="pathway">
    <text evidence="7">Carbohydrate biosynthesis; dTDP-L-rhamnose biosynthesis.</text>
</comment>
<evidence type="ECO:0000256" key="5">
    <source>
        <dbReference type="PIRSR" id="PIRSR600888-1"/>
    </source>
</evidence>
<dbReference type="RefSeq" id="WP_199264031.1">
    <property type="nucleotide sequence ID" value="NZ_CP054140.1"/>
</dbReference>
<feature type="active site" description="Proton acceptor" evidence="5">
    <location>
        <position position="62"/>
    </location>
</feature>
<evidence type="ECO:0000256" key="3">
    <source>
        <dbReference type="ARBA" id="ARBA00012098"/>
    </source>
</evidence>
<feature type="site" description="Participates in a stacking interaction with the thymidine ring of dTDP-4-oxo-6-deoxyglucose" evidence="6">
    <location>
        <position position="137"/>
    </location>
</feature>
<protein>
    <recommendedName>
        <fullName evidence="4 7">dTDP-4-dehydrorhamnose 3,5-epimerase</fullName>
        <ecNumber evidence="3 7">5.1.3.13</ecNumber>
    </recommendedName>
    <alternativeName>
        <fullName evidence="7">Thymidine diphospho-4-keto-rhamnose 3,5-epimerase</fullName>
    </alternativeName>
</protein>
<feature type="active site" description="Proton donor" evidence="5">
    <location>
        <position position="131"/>
    </location>
</feature>
<dbReference type="GO" id="GO:0000271">
    <property type="term" value="P:polysaccharide biosynthetic process"/>
    <property type="evidence" value="ECO:0007669"/>
    <property type="project" value="TreeGrafter"/>
</dbReference>
<dbReference type="Proteomes" id="UP000596092">
    <property type="component" value="Chromosome"/>
</dbReference>
<keyword evidence="9" id="KW-1185">Reference proteome</keyword>
<evidence type="ECO:0000256" key="2">
    <source>
        <dbReference type="ARBA" id="ARBA00001997"/>
    </source>
</evidence>
<evidence type="ECO:0000313" key="8">
    <source>
        <dbReference type="EMBL" id="QQG65211.1"/>
    </source>
</evidence>
<comment type="similarity">
    <text evidence="7">Belongs to the dTDP-4-dehydrorhamnose 3,5-epimerase family.</text>
</comment>
<comment type="function">
    <text evidence="2 7">Catalyzes the epimerization of the C3' and C5'positions of dTDP-6-deoxy-D-xylo-4-hexulose, forming dTDP-6-deoxy-L-lyxo-4-hexulose.</text>
</comment>
<proteinExistence type="inferred from homology"/>
<dbReference type="EC" id="5.1.3.13" evidence="3 7"/>
<evidence type="ECO:0000256" key="1">
    <source>
        <dbReference type="ARBA" id="ARBA00001298"/>
    </source>
</evidence>
<accession>A0A7T6AQ08</accession>
<comment type="subunit">
    <text evidence="7">Homodimer.</text>
</comment>
<dbReference type="PANTHER" id="PTHR21047:SF2">
    <property type="entry name" value="THYMIDINE DIPHOSPHO-4-KETO-RHAMNOSE 3,5-EPIMERASE"/>
    <property type="match status" value="1"/>
</dbReference>
<evidence type="ECO:0000256" key="6">
    <source>
        <dbReference type="PIRSR" id="PIRSR600888-3"/>
    </source>
</evidence>
<evidence type="ECO:0000256" key="7">
    <source>
        <dbReference type="RuleBase" id="RU364069"/>
    </source>
</evidence>
<dbReference type="InterPro" id="IPR011051">
    <property type="entry name" value="RmlC_Cupin_sf"/>
</dbReference>
<organism evidence="8 9">
    <name type="scientific">Desulfobulbus oligotrophicus</name>
    <dbReference type="NCBI Taxonomy" id="1909699"/>
    <lineage>
        <taxon>Bacteria</taxon>
        <taxon>Pseudomonadati</taxon>
        <taxon>Thermodesulfobacteriota</taxon>
        <taxon>Desulfobulbia</taxon>
        <taxon>Desulfobulbales</taxon>
        <taxon>Desulfobulbaceae</taxon>
        <taxon>Desulfobulbus</taxon>
    </lineage>
</organism>
<dbReference type="UniPathway" id="UPA00124"/>
<keyword evidence="7 8" id="KW-0413">Isomerase</keyword>
<dbReference type="NCBIfam" id="TIGR01221">
    <property type="entry name" value="rmlC"/>
    <property type="match status" value="1"/>
</dbReference>
<dbReference type="Gene3D" id="2.60.120.10">
    <property type="entry name" value="Jelly Rolls"/>
    <property type="match status" value="1"/>
</dbReference>
<dbReference type="InterPro" id="IPR014710">
    <property type="entry name" value="RmlC-like_jellyroll"/>
</dbReference>
<dbReference type="GO" id="GO:0019305">
    <property type="term" value="P:dTDP-rhamnose biosynthetic process"/>
    <property type="evidence" value="ECO:0007669"/>
    <property type="project" value="UniProtKB-UniRule"/>
</dbReference>
<name>A0A7T6AQ08_9BACT</name>
<dbReference type="KEGG" id="dog:HP555_04685"/>
<dbReference type="AlphaFoldDB" id="A0A7T6AQ08"/>
<dbReference type="InterPro" id="IPR000888">
    <property type="entry name" value="RmlC-like"/>
</dbReference>
<sequence length="182" mass="20615">MHVFPAAIPDVLVLEPKVFGDHRGFFFESFNARAFAEMTGLQREFVQDNHSRSSKGVLRGLHYQIEQPQGKLVRVVVGEVFDVAVDLRKASPTFGQWAGERLSAENKKQLWIPEGFAHGFLVLSETAEFLYKTTDYYAPQHERTLLWSDPTIGVQWPLCGEPNLAMKDKAGRLFTEAEVFAD</sequence>
<dbReference type="PANTHER" id="PTHR21047">
    <property type="entry name" value="DTDP-6-DEOXY-D-GLUCOSE-3,5 EPIMERASE"/>
    <property type="match status" value="1"/>
</dbReference>
<comment type="catalytic activity">
    <reaction evidence="1 7">
        <text>dTDP-4-dehydro-6-deoxy-alpha-D-glucose = dTDP-4-dehydro-beta-L-rhamnose</text>
        <dbReference type="Rhea" id="RHEA:16969"/>
        <dbReference type="ChEBI" id="CHEBI:57649"/>
        <dbReference type="ChEBI" id="CHEBI:62830"/>
        <dbReference type="EC" id="5.1.3.13"/>
    </reaction>
</comment>
<dbReference type="GO" id="GO:0005829">
    <property type="term" value="C:cytosol"/>
    <property type="evidence" value="ECO:0007669"/>
    <property type="project" value="TreeGrafter"/>
</dbReference>
<dbReference type="GO" id="GO:0008830">
    <property type="term" value="F:dTDP-4-dehydrorhamnose 3,5-epimerase activity"/>
    <property type="evidence" value="ECO:0007669"/>
    <property type="project" value="UniProtKB-UniRule"/>
</dbReference>